<keyword evidence="3" id="KW-1185">Reference proteome</keyword>
<protein>
    <recommendedName>
        <fullName evidence="1">SnoaL-like domain-containing protein</fullName>
    </recommendedName>
</protein>
<dbReference type="SUPFAM" id="SSF54427">
    <property type="entry name" value="NTF2-like"/>
    <property type="match status" value="1"/>
</dbReference>
<accession>A0A345HI82</accession>
<evidence type="ECO:0000313" key="3">
    <source>
        <dbReference type="Proteomes" id="UP000253868"/>
    </source>
</evidence>
<dbReference type="Proteomes" id="UP000253868">
    <property type="component" value="Chromosome"/>
</dbReference>
<evidence type="ECO:0000259" key="1">
    <source>
        <dbReference type="Pfam" id="PF12680"/>
    </source>
</evidence>
<dbReference type="InterPro" id="IPR037401">
    <property type="entry name" value="SnoaL-like"/>
</dbReference>
<gene>
    <name evidence="2" type="ORF">DVK44_00480</name>
</gene>
<feature type="domain" description="SnoaL-like" evidence="1">
    <location>
        <begin position="33"/>
        <end position="138"/>
    </location>
</feature>
<dbReference type="Gene3D" id="3.10.450.50">
    <property type="match status" value="1"/>
</dbReference>
<reference evidence="3" key="1">
    <citation type="submission" date="2018-07" db="EMBL/GenBank/DDBJ databases">
        <authorList>
            <person name="Zhao J."/>
        </authorList>
    </citation>
    <scope>NUCLEOTIDE SEQUENCE [LARGE SCALE GENOMIC DNA]</scope>
    <source>
        <strain evidence="3">GSSD-12</strain>
    </source>
</reference>
<proteinExistence type="predicted"/>
<dbReference type="InterPro" id="IPR032710">
    <property type="entry name" value="NTF2-like_dom_sf"/>
</dbReference>
<name>A0A345HI82_9ACTN</name>
<dbReference type="EMBL" id="CP031194">
    <property type="protein sequence ID" value="AXG76406.1"/>
    <property type="molecule type" value="Genomic_DNA"/>
</dbReference>
<dbReference type="OrthoDB" id="6657864at2"/>
<organism evidence="2 3">
    <name type="scientific">Streptomyces paludis</name>
    <dbReference type="NCBI Taxonomy" id="2282738"/>
    <lineage>
        <taxon>Bacteria</taxon>
        <taxon>Bacillati</taxon>
        <taxon>Actinomycetota</taxon>
        <taxon>Actinomycetes</taxon>
        <taxon>Kitasatosporales</taxon>
        <taxon>Streptomycetaceae</taxon>
        <taxon>Streptomyces</taxon>
    </lineage>
</organism>
<dbReference type="KEGG" id="spad:DVK44_00480"/>
<dbReference type="Pfam" id="PF12680">
    <property type="entry name" value="SnoaL_2"/>
    <property type="match status" value="1"/>
</dbReference>
<dbReference type="AlphaFoldDB" id="A0A345HI82"/>
<evidence type="ECO:0000313" key="2">
    <source>
        <dbReference type="EMBL" id="AXG76406.1"/>
    </source>
</evidence>
<sequence length="169" mass="18432">MRLSPIKEIEHHRHKECAMSTSTAAENKNIAVTFFEHLMTGALDAALALVDEDAVWRVSGRPDAIPLAGAYKKSEIGRLGTLVAEVMPGGVRLTLTAATAEDDRVVIEGTSQGVSPAGKTYDNQICFSLVVRDGLIRSVREYYDTIHANDVLFDRTYPAETLGARQETV</sequence>